<dbReference type="Proteomes" id="UP000828048">
    <property type="component" value="Chromosome 10"/>
</dbReference>
<protein>
    <submittedName>
        <fullName evidence="1">Uncharacterized protein</fullName>
    </submittedName>
</protein>
<evidence type="ECO:0000313" key="2">
    <source>
        <dbReference type="Proteomes" id="UP000828048"/>
    </source>
</evidence>
<evidence type="ECO:0000313" key="1">
    <source>
        <dbReference type="EMBL" id="KAH7839904.1"/>
    </source>
</evidence>
<sequence length="365" mass="41698">MAVSFQNQLASSCPHFVRGLHVHHSRIVTNTGADYYFIDSSYNVIKVAFSLATPCDDYGYIADPNFVKKYSCLFDLGHAFRWKTYENLQAWMTRIVAQRPKFIEPYYRSSIQFAIPQRLRQGGGYHASWFISTIADIHEDMTVAIPRCFRPYLYAPKQAVAIVNSGNRRWYVKLEKGVLTKGWDEVVNAHDLDLGYCLLFATVGHLQFDLFIFNQDGNEMNYEWTTTLPIQQLNAPPGWDAEIAMSNVNGSVAKTACPPSSFRACRNANRCALLLRHADLQKLEITAEFKTSFQVQHSQELTLVSKQREWIVEYSNGYITGKGWMDFVATHALNAGNTLVLSPDINMKLYTLIIGCSDHERLYDW</sequence>
<reference evidence="1 2" key="1">
    <citation type="journal article" date="2021" name="Hortic Res">
        <title>High-quality reference genome and annotation aids understanding of berry development for evergreen blueberry (Vaccinium darrowii).</title>
        <authorList>
            <person name="Yu J."/>
            <person name="Hulse-Kemp A.M."/>
            <person name="Babiker E."/>
            <person name="Staton M."/>
        </authorList>
    </citation>
    <scope>NUCLEOTIDE SEQUENCE [LARGE SCALE GENOMIC DNA]</scope>
    <source>
        <strain evidence="2">cv. NJ 8807/NJ 8810</strain>
        <tissue evidence="1">Young leaf</tissue>
    </source>
</reference>
<accession>A0ACB7XGI1</accession>
<keyword evidence="2" id="KW-1185">Reference proteome</keyword>
<comment type="caution">
    <text evidence="1">The sequence shown here is derived from an EMBL/GenBank/DDBJ whole genome shotgun (WGS) entry which is preliminary data.</text>
</comment>
<name>A0ACB7XGI1_9ERIC</name>
<dbReference type="EMBL" id="CM037160">
    <property type="protein sequence ID" value="KAH7839904.1"/>
    <property type="molecule type" value="Genomic_DNA"/>
</dbReference>
<gene>
    <name evidence="1" type="ORF">Vadar_010229</name>
</gene>
<organism evidence="1 2">
    <name type="scientific">Vaccinium darrowii</name>
    <dbReference type="NCBI Taxonomy" id="229202"/>
    <lineage>
        <taxon>Eukaryota</taxon>
        <taxon>Viridiplantae</taxon>
        <taxon>Streptophyta</taxon>
        <taxon>Embryophyta</taxon>
        <taxon>Tracheophyta</taxon>
        <taxon>Spermatophyta</taxon>
        <taxon>Magnoliopsida</taxon>
        <taxon>eudicotyledons</taxon>
        <taxon>Gunneridae</taxon>
        <taxon>Pentapetalae</taxon>
        <taxon>asterids</taxon>
        <taxon>Ericales</taxon>
        <taxon>Ericaceae</taxon>
        <taxon>Vaccinioideae</taxon>
        <taxon>Vaccinieae</taxon>
        <taxon>Vaccinium</taxon>
    </lineage>
</organism>
<proteinExistence type="predicted"/>